<dbReference type="AlphaFoldDB" id="Q6BP26"/>
<sequence length="299" mass="34774">MHEKTKLSSQKKIKTLLVFKLTKDEKSMFNEQKKRIDIVTRRQHTLPTDINRHVDDSDSEITCSSVMANRTSRPNGQASTIANIQDNEDSNDRLRVIEYNSKLRSNYKDGKKGKRKRKLIEYDYGEEDHDLDNNNQLIQLPEPRLNVQYIGRSSDKSAKTSKMRTSPFASYDYSEDVESKKHLCSLILENFDNLNIIELFNEEANILLQLHLFHLYVYSVVHDQDKTFLETNNGLFNSGTFIKILNNLLQVNELNHNFNATFTPGDNIVTQKKNKKERITEKINVPNIILKRLDIPNES</sequence>
<name>Q6BP26_DEBHA</name>
<proteinExistence type="predicted"/>
<gene>
    <name evidence="1" type="ordered locus">DEHA2E17072g</name>
</gene>
<dbReference type="eggNOG" id="ENOG502QYK6">
    <property type="taxonomic scope" value="Eukaryota"/>
</dbReference>
<dbReference type="KEGG" id="dha:DEHA2E17072g"/>
<dbReference type="OMA" id="DNTFVEC"/>
<dbReference type="HOGENOM" id="CLU_930729_0_0_1"/>
<reference evidence="1 2" key="1">
    <citation type="journal article" date="2004" name="Nature">
        <title>Genome evolution in yeasts.</title>
        <authorList>
            <consortium name="Genolevures"/>
            <person name="Dujon B."/>
            <person name="Sherman D."/>
            <person name="Fischer G."/>
            <person name="Durrens P."/>
            <person name="Casaregola S."/>
            <person name="Lafontaine I."/>
            <person name="de Montigny J."/>
            <person name="Marck C."/>
            <person name="Neuveglise C."/>
            <person name="Talla E."/>
            <person name="Goffard N."/>
            <person name="Frangeul L."/>
            <person name="Aigle M."/>
            <person name="Anthouard V."/>
            <person name="Babour A."/>
            <person name="Barbe V."/>
            <person name="Barnay S."/>
            <person name="Blanchin S."/>
            <person name="Beckerich J.M."/>
            <person name="Beyne E."/>
            <person name="Bleykasten C."/>
            <person name="Boisrame A."/>
            <person name="Boyer J."/>
            <person name="Cattolico L."/>
            <person name="Confanioleri F."/>
            <person name="de Daruvar A."/>
            <person name="Despons L."/>
            <person name="Fabre E."/>
            <person name="Fairhead C."/>
            <person name="Ferry-Dumazet H."/>
            <person name="Groppi A."/>
            <person name="Hantraye F."/>
            <person name="Hennequin C."/>
            <person name="Jauniaux N."/>
            <person name="Joyet P."/>
            <person name="Kachouri R."/>
            <person name="Kerrest A."/>
            <person name="Koszul R."/>
            <person name="Lemaire M."/>
            <person name="Lesur I."/>
            <person name="Ma L."/>
            <person name="Muller H."/>
            <person name="Nicaud J.M."/>
            <person name="Nikolski M."/>
            <person name="Oztas S."/>
            <person name="Ozier-Kalogeropoulos O."/>
            <person name="Pellenz S."/>
            <person name="Potier S."/>
            <person name="Richard G.F."/>
            <person name="Straub M.L."/>
            <person name="Suleau A."/>
            <person name="Swennene D."/>
            <person name="Tekaia F."/>
            <person name="Wesolowski-Louvel M."/>
            <person name="Westhof E."/>
            <person name="Wirth B."/>
            <person name="Zeniou-Meyer M."/>
            <person name="Zivanovic I."/>
            <person name="Bolotin-Fukuhara M."/>
            <person name="Thierry A."/>
            <person name="Bouchier C."/>
            <person name="Caudron B."/>
            <person name="Scarpelli C."/>
            <person name="Gaillardin C."/>
            <person name="Weissenbach J."/>
            <person name="Wincker P."/>
            <person name="Souciet J.L."/>
        </authorList>
    </citation>
    <scope>NUCLEOTIDE SEQUENCE [LARGE SCALE GENOMIC DNA]</scope>
    <source>
        <strain evidence="2">ATCC 36239 / CBS 767 / BCRC 21394 / JCM 1990 / NBRC 0083 / IGC 2968</strain>
    </source>
</reference>
<evidence type="ECO:0000313" key="2">
    <source>
        <dbReference type="Proteomes" id="UP000000599"/>
    </source>
</evidence>
<dbReference type="VEuPathDB" id="FungiDB:DEHA2E17072g"/>
<organism evidence="1 2">
    <name type="scientific">Debaryomyces hansenii (strain ATCC 36239 / CBS 767 / BCRC 21394 / JCM 1990 / NBRC 0083 / IGC 2968)</name>
    <name type="common">Yeast</name>
    <name type="synonym">Torulaspora hansenii</name>
    <dbReference type="NCBI Taxonomy" id="284592"/>
    <lineage>
        <taxon>Eukaryota</taxon>
        <taxon>Fungi</taxon>
        <taxon>Dikarya</taxon>
        <taxon>Ascomycota</taxon>
        <taxon>Saccharomycotina</taxon>
        <taxon>Pichiomycetes</taxon>
        <taxon>Debaryomycetaceae</taxon>
        <taxon>Debaryomyces</taxon>
    </lineage>
</organism>
<evidence type="ECO:0000313" key="1">
    <source>
        <dbReference type="EMBL" id="CAG88302.2"/>
    </source>
</evidence>
<dbReference type="OrthoDB" id="10507676at2759"/>
<keyword evidence="2" id="KW-1185">Reference proteome</keyword>
<dbReference type="InParanoid" id="Q6BP26"/>
<dbReference type="Proteomes" id="UP000000599">
    <property type="component" value="Chromosome E"/>
</dbReference>
<protein>
    <submittedName>
        <fullName evidence="1">DEHA2E17072p</fullName>
    </submittedName>
</protein>
<accession>Q6BP26</accession>
<dbReference type="RefSeq" id="XP_460044.2">
    <property type="nucleotide sequence ID" value="XM_460044.2"/>
</dbReference>
<dbReference type="EMBL" id="CR382137">
    <property type="protein sequence ID" value="CAG88302.2"/>
    <property type="molecule type" value="Genomic_DNA"/>
</dbReference>
<dbReference type="GeneID" id="2902730"/>